<feature type="transmembrane region" description="Helical" evidence="6">
    <location>
        <begin position="85"/>
        <end position="105"/>
    </location>
</feature>
<keyword evidence="8" id="KW-1185">Reference proteome</keyword>
<organism evidence="7 8">
    <name type="scientific">Penicillium argentinense</name>
    <dbReference type="NCBI Taxonomy" id="1131581"/>
    <lineage>
        <taxon>Eukaryota</taxon>
        <taxon>Fungi</taxon>
        <taxon>Dikarya</taxon>
        <taxon>Ascomycota</taxon>
        <taxon>Pezizomycotina</taxon>
        <taxon>Eurotiomycetes</taxon>
        <taxon>Eurotiomycetidae</taxon>
        <taxon>Eurotiales</taxon>
        <taxon>Aspergillaceae</taxon>
        <taxon>Penicillium</taxon>
    </lineage>
</organism>
<keyword evidence="5 6" id="KW-0472">Membrane</keyword>
<keyword evidence="4 6" id="KW-1133">Transmembrane helix</keyword>
<evidence type="ECO:0000256" key="2">
    <source>
        <dbReference type="ARBA" id="ARBA00022448"/>
    </source>
</evidence>
<keyword evidence="2" id="KW-0813">Transport</keyword>
<dbReference type="Gene3D" id="1.20.1250.20">
    <property type="entry name" value="MFS general substrate transporter like domains"/>
    <property type="match status" value="1"/>
</dbReference>
<keyword evidence="3 6" id="KW-0812">Transmembrane</keyword>
<evidence type="ECO:0000256" key="4">
    <source>
        <dbReference type="ARBA" id="ARBA00022989"/>
    </source>
</evidence>
<dbReference type="InterPro" id="IPR036259">
    <property type="entry name" value="MFS_trans_sf"/>
</dbReference>
<reference evidence="7" key="2">
    <citation type="journal article" date="2023" name="IMA Fungus">
        <title>Comparative genomic study of the Penicillium genus elucidates a diverse pangenome and 15 lateral gene transfer events.</title>
        <authorList>
            <person name="Petersen C."/>
            <person name="Sorensen T."/>
            <person name="Nielsen M.R."/>
            <person name="Sondergaard T.E."/>
            <person name="Sorensen J.L."/>
            <person name="Fitzpatrick D.A."/>
            <person name="Frisvad J.C."/>
            <person name="Nielsen K.L."/>
        </authorList>
    </citation>
    <scope>NUCLEOTIDE SEQUENCE</scope>
    <source>
        <strain evidence="7">IBT 30761</strain>
    </source>
</reference>
<dbReference type="PANTHER" id="PTHR43791">
    <property type="entry name" value="PERMEASE-RELATED"/>
    <property type="match status" value="1"/>
</dbReference>
<dbReference type="EMBL" id="JAPQKI010000004">
    <property type="protein sequence ID" value="KAJ5104234.1"/>
    <property type="molecule type" value="Genomic_DNA"/>
</dbReference>
<feature type="transmembrane region" description="Helical" evidence="6">
    <location>
        <begin position="111"/>
        <end position="134"/>
    </location>
</feature>
<evidence type="ECO:0000256" key="5">
    <source>
        <dbReference type="ARBA" id="ARBA00023136"/>
    </source>
</evidence>
<dbReference type="AlphaFoldDB" id="A0A9W9KF68"/>
<evidence type="ECO:0000313" key="8">
    <source>
        <dbReference type="Proteomes" id="UP001149074"/>
    </source>
</evidence>
<evidence type="ECO:0000256" key="3">
    <source>
        <dbReference type="ARBA" id="ARBA00022692"/>
    </source>
</evidence>
<comment type="subcellular location">
    <subcellularLocation>
        <location evidence="1">Membrane</location>
        <topology evidence="1">Multi-pass membrane protein</topology>
    </subcellularLocation>
</comment>
<dbReference type="GO" id="GO:0022857">
    <property type="term" value="F:transmembrane transporter activity"/>
    <property type="evidence" value="ECO:0007669"/>
    <property type="project" value="TreeGrafter"/>
</dbReference>
<feature type="transmembrane region" description="Helical" evidence="6">
    <location>
        <begin position="146"/>
        <end position="162"/>
    </location>
</feature>
<evidence type="ECO:0000313" key="7">
    <source>
        <dbReference type="EMBL" id="KAJ5104234.1"/>
    </source>
</evidence>
<feature type="transmembrane region" description="Helical" evidence="6">
    <location>
        <begin position="174"/>
        <end position="196"/>
    </location>
</feature>
<comment type="caution">
    <text evidence="7">The sequence shown here is derived from an EMBL/GenBank/DDBJ whole genome shotgun (WGS) entry which is preliminary data.</text>
</comment>
<dbReference type="SUPFAM" id="SSF103473">
    <property type="entry name" value="MFS general substrate transporter"/>
    <property type="match status" value="1"/>
</dbReference>
<sequence>MEVASGERGGAGCEDVHILHYRNIQYNSGRFIVKHSACKFSSLLIRGFGFSPVQTQLIGIPSHVIQILSLLVGGLVATKIPNARLLVMSLCVIPSIIGTVLVYVLPSHSRWGRVGAIWIVYTNAASLAVSFSVVGGNVAGFTKKTTVTFLLFLGYCTGNIIAPHCFRGSEEKRGYPTAITAMIASFSVLLLAPLILRCRLIIPSYLYLTENKRRDSNTTVTPHPSNGEIELDLTDIEDQGFRYAV</sequence>
<evidence type="ECO:0000256" key="6">
    <source>
        <dbReference type="SAM" id="Phobius"/>
    </source>
</evidence>
<name>A0A9W9KF68_9EURO</name>
<dbReference type="GeneID" id="81356236"/>
<dbReference type="Proteomes" id="UP001149074">
    <property type="component" value="Unassembled WGS sequence"/>
</dbReference>
<evidence type="ECO:0000256" key="1">
    <source>
        <dbReference type="ARBA" id="ARBA00004141"/>
    </source>
</evidence>
<protein>
    <recommendedName>
        <fullName evidence="9">Allantoate permease</fullName>
    </recommendedName>
</protein>
<reference evidence="7" key="1">
    <citation type="submission" date="2022-11" db="EMBL/GenBank/DDBJ databases">
        <authorList>
            <person name="Petersen C."/>
        </authorList>
    </citation>
    <scope>NUCLEOTIDE SEQUENCE</scope>
    <source>
        <strain evidence="7">IBT 30761</strain>
    </source>
</reference>
<accession>A0A9W9KF68</accession>
<dbReference type="OrthoDB" id="6730379at2759"/>
<dbReference type="RefSeq" id="XP_056477614.1">
    <property type="nucleotide sequence ID" value="XM_056617257.1"/>
</dbReference>
<gene>
    <name evidence="7" type="ORF">N7532_004763</name>
</gene>
<dbReference type="PANTHER" id="PTHR43791:SF103">
    <property type="entry name" value="MAJOR FACILITATOR SUPERFAMILY (MFS) PROFILE DOMAIN-CONTAINING PROTEIN-RELATED"/>
    <property type="match status" value="1"/>
</dbReference>
<proteinExistence type="predicted"/>
<evidence type="ECO:0008006" key="9">
    <source>
        <dbReference type="Google" id="ProtNLM"/>
    </source>
</evidence>
<dbReference type="GO" id="GO:0016020">
    <property type="term" value="C:membrane"/>
    <property type="evidence" value="ECO:0007669"/>
    <property type="project" value="UniProtKB-SubCell"/>
</dbReference>
<feature type="transmembrane region" description="Helical" evidence="6">
    <location>
        <begin position="58"/>
        <end position="78"/>
    </location>
</feature>